<dbReference type="SUPFAM" id="SSF50978">
    <property type="entry name" value="WD40 repeat-like"/>
    <property type="match status" value="1"/>
</dbReference>
<dbReference type="PROSITE" id="PS50294">
    <property type="entry name" value="WD_REPEATS_REGION"/>
    <property type="match status" value="3"/>
</dbReference>
<dbReference type="InterPro" id="IPR001680">
    <property type="entry name" value="WD40_rpt"/>
</dbReference>
<proteinExistence type="predicted"/>
<dbReference type="Pfam" id="PF00400">
    <property type="entry name" value="WD40"/>
    <property type="match status" value="3"/>
</dbReference>
<keyword evidence="2" id="KW-0677">Repeat</keyword>
<evidence type="ECO:0000313" key="5">
    <source>
        <dbReference type="EMBL" id="ORY63769.1"/>
    </source>
</evidence>
<keyword evidence="1 3" id="KW-0853">WD repeat</keyword>
<evidence type="ECO:0000256" key="4">
    <source>
        <dbReference type="SAM" id="Coils"/>
    </source>
</evidence>
<dbReference type="PANTHER" id="PTHR22847">
    <property type="entry name" value="WD40 REPEAT PROTEIN"/>
    <property type="match status" value="1"/>
</dbReference>
<organism evidence="5 6">
    <name type="scientific">Neocallimastix californiae</name>
    <dbReference type="NCBI Taxonomy" id="1754190"/>
    <lineage>
        <taxon>Eukaryota</taxon>
        <taxon>Fungi</taxon>
        <taxon>Fungi incertae sedis</taxon>
        <taxon>Chytridiomycota</taxon>
        <taxon>Chytridiomycota incertae sedis</taxon>
        <taxon>Neocallimastigomycetes</taxon>
        <taxon>Neocallimastigales</taxon>
        <taxon>Neocallimastigaceae</taxon>
        <taxon>Neocallimastix</taxon>
    </lineage>
</organism>
<dbReference type="Proteomes" id="UP000193920">
    <property type="component" value="Unassembled WGS sequence"/>
</dbReference>
<dbReference type="SMART" id="SM00320">
    <property type="entry name" value="WD40"/>
    <property type="match status" value="7"/>
</dbReference>
<dbReference type="InterPro" id="IPR036322">
    <property type="entry name" value="WD40_repeat_dom_sf"/>
</dbReference>
<protein>
    <submittedName>
        <fullName evidence="5">WD40 repeat-like protein</fullName>
    </submittedName>
</protein>
<feature type="repeat" description="WD" evidence="3">
    <location>
        <begin position="235"/>
        <end position="276"/>
    </location>
</feature>
<evidence type="ECO:0000256" key="2">
    <source>
        <dbReference type="ARBA" id="ARBA00022737"/>
    </source>
</evidence>
<keyword evidence="4" id="KW-0175">Coiled coil</keyword>
<comment type="caution">
    <text evidence="5">The sequence shown here is derived from an EMBL/GenBank/DDBJ whole genome shotgun (WGS) entry which is preliminary data.</text>
</comment>
<feature type="repeat" description="WD" evidence="3">
    <location>
        <begin position="110"/>
        <end position="151"/>
    </location>
</feature>
<dbReference type="InterPro" id="IPR020472">
    <property type="entry name" value="WD40_PAC1"/>
</dbReference>
<dbReference type="EMBL" id="MCOG01000055">
    <property type="protein sequence ID" value="ORY63769.1"/>
    <property type="molecule type" value="Genomic_DNA"/>
</dbReference>
<dbReference type="OrthoDB" id="6262491at2759"/>
<reference evidence="5 6" key="1">
    <citation type="submission" date="2016-08" db="EMBL/GenBank/DDBJ databases">
        <title>A Parts List for Fungal Cellulosomes Revealed by Comparative Genomics.</title>
        <authorList>
            <consortium name="DOE Joint Genome Institute"/>
            <person name="Haitjema C.H."/>
            <person name="Gilmore S.P."/>
            <person name="Henske J.K."/>
            <person name="Solomon K.V."/>
            <person name="De Groot R."/>
            <person name="Kuo A."/>
            <person name="Mondo S.J."/>
            <person name="Salamov A.A."/>
            <person name="Labutti K."/>
            <person name="Zhao Z."/>
            <person name="Chiniquy J."/>
            <person name="Barry K."/>
            <person name="Brewer H.M."/>
            <person name="Purvine S.O."/>
            <person name="Wright A.T."/>
            <person name="Boxma B."/>
            <person name="Van Alen T."/>
            <person name="Hackstein J.H."/>
            <person name="Baker S.E."/>
            <person name="Grigoriev I.V."/>
            <person name="O'Malley M.A."/>
        </authorList>
    </citation>
    <scope>NUCLEOTIDE SEQUENCE [LARGE SCALE GENOMIC DNA]</scope>
    <source>
        <strain evidence="5 6">G1</strain>
    </source>
</reference>
<evidence type="ECO:0000313" key="6">
    <source>
        <dbReference type="Proteomes" id="UP000193920"/>
    </source>
</evidence>
<feature type="repeat" description="WD" evidence="3">
    <location>
        <begin position="417"/>
        <end position="456"/>
    </location>
</feature>
<dbReference type="PANTHER" id="PTHR22847:SF637">
    <property type="entry name" value="WD REPEAT DOMAIN 5B"/>
    <property type="match status" value="1"/>
</dbReference>
<dbReference type="InterPro" id="IPR015943">
    <property type="entry name" value="WD40/YVTN_repeat-like_dom_sf"/>
</dbReference>
<name>A0A1Y2DX33_9FUNG</name>
<sequence length="456" mass="52311">MDSKKPSQVSGSNSFVREQYDKLLKESKILKQKVETLEKENIALKNSLYNLSATYSISNNSKKHPFIFDFENDKTENEELTETQSERNEEVLMEQENFKNTYHFSVKHKLKGHAGAVYTIDFSPSGEFLASGSFDKSICIWDPYTGKKLKQMLKHTMNITDLCWSNDSVKLLSGSFDQTCKLWEIETGKLINSFDYQGFVQCVKYNPKDNNIFFCGTTKKLIVMRDIRKPTESFIIENNSMINTLYVYNDGTYVLTGDSLGYIKTWDVRTGKCINTILNEQKGQPVSHITVSKRFFDDEEPRYLSVNSYDNIIRVYDRGFSPPSKQCKNILSLKGYKNRNWPIKSSFNYYSVEKSGILGMSTSNEENLRTNRTDQANFKDGKLNMSMLLATGSSDSYAYIYSLKLNQEGFVTPIQRLEGHTGIVYSTSFHPTNPILATCSADCTIRIWNSKFKNKV</sequence>
<dbReference type="PRINTS" id="PR00320">
    <property type="entry name" value="GPROTEINBRPT"/>
</dbReference>
<dbReference type="InterPro" id="IPR019775">
    <property type="entry name" value="WD40_repeat_CS"/>
</dbReference>
<feature type="repeat" description="WD" evidence="3">
    <location>
        <begin position="152"/>
        <end position="193"/>
    </location>
</feature>
<accession>A0A1Y2DX33</accession>
<dbReference type="GO" id="GO:1990234">
    <property type="term" value="C:transferase complex"/>
    <property type="evidence" value="ECO:0007669"/>
    <property type="project" value="UniProtKB-ARBA"/>
</dbReference>
<dbReference type="PROSITE" id="PS50082">
    <property type="entry name" value="WD_REPEATS_2"/>
    <property type="match status" value="4"/>
</dbReference>
<evidence type="ECO:0000256" key="3">
    <source>
        <dbReference type="PROSITE-ProRule" id="PRU00221"/>
    </source>
</evidence>
<keyword evidence="6" id="KW-1185">Reference proteome</keyword>
<evidence type="ECO:0000256" key="1">
    <source>
        <dbReference type="ARBA" id="ARBA00022574"/>
    </source>
</evidence>
<dbReference type="AlphaFoldDB" id="A0A1Y2DX33"/>
<gene>
    <name evidence="5" type="ORF">LY90DRAFT_453817</name>
</gene>
<feature type="coiled-coil region" evidence="4">
    <location>
        <begin position="20"/>
        <end position="47"/>
    </location>
</feature>
<dbReference type="CDD" id="cd00200">
    <property type="entry name" value="WD40"/>
    <property type="match status" value="1"/>
</dbReference>
<dbReference type="STRING" id="1754190.A0A1Y2DX33"/>
<dbReference type="Gene3D" id="2.130.10.10">
    <property type="entry name" value="YVTN repeat-like/Quinoprotein amine dehydrogenase"/>
    <property type="match status" value="2"/>
</dbReference>
<dbReference type="PROSITE" id="PS00678">
    <property type="entry name" value="WD_REPEATS_1"/>
    <property type="match status" value="2"/>
</dbReference>